<dbReference type="Gene3D" id="3.30.420.10">
    <property type="entry name" value="Ribonuclease H-like superfamily/Ribonuclease H"/>
    <property type="match status" value="1"/>
</dbReference>
<dbReference type="AlphaFoldDB" id="A0A3R7SVW0"/>
<comment type="caution">
    <text evidence="2">The sequence shown here is derived from an EMBL/GenBank/DDBJ whole genome shotgun (WGS) entry which is preliminary data.</text>
</comment>
<gene>
    <name evidence="2" type="ORF">C7M84_003485</name>
</gene>
<proteinExistence type="predicted"/>
<dbReference type="SUPFAM" id="SSF53098">
    <property type="entry name" value="Ribonuclease H-like"/>
    <property type="match status" value="1"/>
</dbReference>
<dbReference type="InterPro" id="IPR036397">
    <property type="entry name" value="RNaseH_sf"/>
</dbReference>
<evidence type="ECO:0000259" key="1">
    <source>
        <dbReference type="PROSITE" id="PS50994"/>
    </source>
</evidence>
<organism evidence="2 3">
    <name type="scientific">Penaeus vannamei</name>
    <name type="common">Whiteleg shrimp</name>
    <name type="synonym">Litopenaeus vannamei</name>
    <dbReference type="NCBI Taxonomy" id="6689"/>
    <lineage>
        <taxon>Eukaryota</taxon>
        <taxon>Metazoa</taxon>
        <taxon>Ecdysozoa</taxon>
        <taxon>Arthropoda</taxon>
        <taxon>Crustacea</taxon>
        <taxon>Multicrustacea</taxon>
        <taxon>Malacostraca</taxon>
        <taxon>Eumalacostraca</taxon>
        <taxon>Eucarida</taxon>
        <taxon>Decapoda</taxon>
        <taxon>Dendrobranchiata</taxon>
        <taxon>Penaeoidea</taxon>
        <taxon>Penaeidae</taxon>
        <taxon>Penaeus</taxon>
    </lineage>
</organism>
<dbReference type="OrthoDB" id="6374606at2759"/>
<keyword evidence="3" id="KW-1185">Reference proteome</keyword>
<dbReference type="InterPro" id="IPR012337">
    <property type="entry name" value="RNaseH-like_sf"/>
</dbReference>
<dbReference type="InterPro" id="IPR050951">
    <property type="entry name" value="Retrovirus_Pol_polyprotein"/>
</dbReference>
<dbReference type="GO" id="GO:0003676">
    <property type="term" value="F:nucleic acid binding"/>
    <property type="evidence" value="ECO:0007669"/>
    <property type="project" value="InterPro"/>
</dbReference>
<dbReference type="InterPro" id="IPR054465">
    <property type="entry name" value="Integrase_p58-like_C"/>
</dbReference>
<protein>
    <recommendedName>
        <fullName evidence="1">Integrase catalytic domain-containing protein</fullName>
    </recommendedName>
</protein>
<dbReference type="PROSITE" id="PS50994">
    <property type="entry name" value="INTEGRASE"/>
    <property type="match status" value="1"/>
</dbReference>
<dbReference type="Proteomes" id="UP000283509">
    <property type="component" value="Unassembled WGS sequence"/>
</dbReference>
<evidence type="ECO:0000313" key="2">
    <source>
        <dbReference type="EMBL" id="ROT77826.1"/>
    </source>
</evidence>
<dbReference type="Pfam" id="PF22938">
    <property type="entry name" value="Integrase_p58_C"/>
    <property type="match status" value="1"/>
</dbReference>
<dbReference type="FunFam" id="3.30.420.10:FF:000032">
    <property type="entry name" value="Retrovirus-related Pol polyprotein from transposon 297-like Protein"/>
    <property type="match status" value="1"/>
</dbReference>
<dbReference type="PANTHER" id="PTHR37984:SF15">
    <property type="entry name" value="INTEGRASE CATALYTIC DOMAIN-CONTAINING PROTEIN"/>
    <property type="match status" value="1"/>
</dbReference>
<accession>A0A3R7SVW0</accession>
<dbReference type="STRING" id="6689.A0A3R7SVW0"/>
<reference evidence="2 3" key="1">
    <citation type="submission" date="2018-04" db="EMBL/GenBank/DDBJ databases">
        <authorList>
            <person name="Zhang X."/>
            <person name="Yuan J."/>
            <person name="Li F."/>
            <person name="Xiang J."/>
        </authorList>
    </citation>
    <scope>NUCLEOTIDE SEQUENCE [LARGE SCALE GENOMIC DNA]</scope>
    <source>
        <tissue evidence="2">Muscle</tissue>
    </source>
</reference>
<sequence length="290" mass="33077">MDYFTKWPEAYALLDHEAETVAEALVNNFITRFGVPCELHSDQGQEFESMVFQGCCRLLGIKKIRTTALRPQSDGLVERFNRMLIHEVAKYCSSDQRDWDVKLPSLLMAYRSAQHEATTHTPAKLMFGRELRLPVDLATGRPPQEVTDPISNYAQMLQERLITAHILARNSMRTAGNNMKTRYDWHSREVKYNIGDHVWLHNPLRKRGLSPKLQSPWEGPYEILQVISDMTYKIRCGSQKRSRVVHADLEETAGGSLVDVEDTSINETELRAHCGGCSIKTTEAATRVDE</sequence>
<evidence type="ECO:0000313" key="3">
    <source>
        <dbReference type="Proteomes" id="UP000283509"/>
    </source>
</evidence>
<feature type="domain" description="Integrase catalytic" evidence="1">
    <location>
        <begin position="1"/>
        <end position="130"/>
    </location>
</feature>
<dbReference type="PANTHER" id="PTHR37984">
    <property type="entry name" value="PROTEIN CBG26694"/>
    <property type="match status" value="1"/>
</dbReference>
<dbReference type="InterPro" id="IPR001584">
    <property type="entry name" value="Integrase_cat-core"/>
</dbReference>
<dbReference type="GO" id="GO:0015074">
    <property type="term" value="P:DNA integration"/>
    <property type="evidence" value="ECO:0007669"/>
    <property type="project" value="InterPro"/>
</dbReference>
<reference evidence="2 3" key="2">
    <citation type="submission" date="2019-01" db="EMBL/GenBank/DDBJ databases">
        <title>The decoding of complex shrimp genome reveals the adaptation for benthos swimmer, frequently molting mechanism and breeding impact on genome.</title>
        <authorList>
            <person name="Sun Y."/>
            <person name="Gao Y."/>
            <person name="Yu Y."/>
        </authorList>
    </citation>
    <scope>NUCLEOTIDE SEQUENCE [LARGE SCALE GENOMIC DNA]</scope>
    <source>
        <tissue evidence="2">Muscle</tissue>
    </source>
</reference>
<dbReference type="EMBL" id="QCYY01001469">
    <property type="protein sequence ID" value="ROT77826.1"/>
    <property type="molecule type" value="Genomic_DNA"/>
</dbReference>
<name>A0A3R7SVW0_PENVA</name>